<accession>A0A366EMC8</accession>
<organism evidence="9 10">
    <name type="scientific">Rossellomorea aquimaris</name>
    <dbReference type="NCBI Taxonomy" id="189382"/>
    <lineage>
        <taxon>Bacteria</taxon>
        <taxon>Bacillati</taxon>
        <taxon>Bacillota</taxon>
        <taxon>Bacilli</taxon>
        <taxon>Bacillales</taxon>
        <taxon>Bacillaceae</taxon>
        <taxon>Rossellomorea</taxon>
    </lineage>
</organism>
<evidence type="ECO:0000313" key="10">
    <source>
        <dbReference type="Proteomes" id="UP000252118"/>
    </source>
</evidence>
<proteinExistence type="inferred from homology"/>
<evidence type="ECO:0000256" key="5">
    <source>
        <dbReference type="ARBA" id="ARBA00022989"/>
    </source>
</evidence>
<sequence>MGSSKQPNYIVNNVAREINLKEYYEVIKKRAWLIILITFVTTVAGYFYNSYTQTNLYESSTRVIIGSDSGNMSTLMVMIKDPIIMEKVRNELNLSRSPEGIANQITVAQIDDSQVIKISAIDANPKVAMAIVNSTAKLFKSEIATILDFKEVQLLSEAKENPYPINPPGNRITIIAFVLGMITAIGLVFLLDSLDQTIKTNKDIEEYLDITVLGKVSNMNKKKFVIKRKSQPEMELRGDTVGIK</sequence>
<protein>
    <submittedName>
        <fullName evidence="9">Capsular polysaccharide biosynthesis protein</fullName>
    </submittedName>
</protein>
<dbReference type="Pfam" id="PF02706">
    <property type="entry name" value="Wzz"/>
    <property type="match status" value="1"/>
</dbReference>
<keyword evidence="6 7" id="KW-0472">Membrane</keyword>
<feature type="transmembrane region" description="Helical" evidence="7">
    <location>
        <begin position="172"/>
        <end position="191"/>
    </location>
</feature>
<dbReference type="RefSeq" id="WP_113970165.1">
    <property type="nucleotide sequence ID" value="NZ_QNRJ01000010.1"/>
</dbReference>
<evidence type="ECO:0000256" key="2">
    <source>
        <dbReference type="ARBA" id="ARBA00006683"/>
    </source>
</evidence>
<dbReference type="OrthoDB" id="2365115at2"/>
<dbReference type="AlphaFoldDB" id="A0A366EMC8"/>
<comment type="subcellular location">
    <subcellularLocation>
        <location evidence="1">Cell membrane</location>
        <topology evidence="1">Multi-pass membrane protein</topology>
    </subcellularLocation>
</comment>
<name>A0A366EMC8_9BACI</name>
<evidence type="ECO:0000313" key="9">
    <source>
        <dbReference type="EMBL" id="RBP03136.1"/>
    </source>
</evidence>
<gene>
    <name evidence="9" type="ORF">DET59_11017</name>
</gene>
<evidence type="ECO:0000256" key="4">
    <source>
        <dbReference type="ARBA" id="ARBA00022692"/>
    </source>
</evidence>
<dbReference type="PANTHER" id="PTHR32309">
    <property type="entry name" value="TYROSINE-PROTEIN KINASE"/>
    <property type="match status" value="1"/>
</dbReference>
<dbReference type="PANTHER" id="PTHR32309:SF31">
    <property type="entry name" value="CAPSULAR EXOPOLYSACCHARIDE FAMILY"/>
    <property type="match status" value="1"/>
</dbReference>
<dbReference type="Proteomes" id="UP000252118">
    <property type="component" value="Unassembled WGS sequence"/>
</dbReference>
<feature type="domain" description="Polysaccharide chain length determinant N-terminal" evidence="8">
    <location>
        <begin position="17"/>
        <end position="78"/>
    </location>
</feature>
<evidence type="ECO:0000256" key="1">
    <source>
        <dbReference type="ARBA" id="ARBA00004651"/>
    </source>
</evidence>
<dbReference type="EMBL" id="QNRJ01000010">
    <property type="protein sequence ID" value="RBP03136.1"/>
    <property type="molecule type" value="Genomic_DNA"/>
</dbReference>
<evidence type="ECO:0000259" key="8">
    <source>
        <dbReference type="Pfam" id="PF02706"/>
    </source>
</evidence>
<keyword evidence="5 7" id="KW-1133">Transmembrane helix</keyword>
<dbReference type="InterPro" id="IPR050445">
    <property type="entry name" value="Bact_polysacc_biosynth/exp"/>
</dbReference>
<comment type="similarity">
    <text evidence="2">Belongs to the CpsC/CapA family.</text>
</comment>
<evidence type="ECO:0000256" key="6">
    <source>
        <dbReference type="ARBA" id="ARBA00023136"/>
    </source>
</evidence>
<dbReference type="InterPro" id="IPR003856">
    <property type="entry name" value="LPS_length_determ_N"/>
</dbReference>
<comment type="caution">
    <text evidence="9">The sequence shown here is derived from an EMBL/GenBank/DDBJ whole genome shotgun (WGS) entry which is preliminary data.</text>
</comment>
<reference evidence="9 10" key="1">
    <citation type="submission" date="2018-06" db="EMBL/GenBank/DDBJ databases">
        <title>Freshwater and sediment microbial communities from various areas in North America, analyzing microbe dynamics in response to fracking.</title>
        <authorList>
            <person name="Lamendella R."/>
        </authorList>
    </citation>
    <scope>NUCLEOTIDE SEQUENCE [LARGE SCALE GENOMIC DNA]</scope>
    <source>
        <strain evidence="9 10">97B</strain>
    </source>
</reference>
<evidence type="ECO:0000256" key="7">
    <source>
        <dbReference type="SAM" id="Phobius"/>
    </source>
</evidence>
<dbReference type="GO" id="GO:0005886">
    <property type="term" value="C:plasma membrane"/>
    <property type="evidence" value="ECO:0007669"/>
    <property type="project" value="UniProtKB-SubCell"/>
</dbReference>
<feature type="transmembrane region" description="Helical" evidence="7">
    <location>
        <begin position="31"/>
        <end position="48"/>
    </location>
</feature>
<evidence type="ECO:0000256" key="3">
    <source>
        <dbReference type="ARBA" id="ARBA00022475"/>
    </source>
</evidence>
<keyword evidence="3" id="KW-1003">Cell membrane</keyword>
<keyword evidence="4 7" id="KW-0812">Transmembrane</keyword>